<sequence>MSKFPPTTRSQTTKSDTSLLARDEDLPASGIMLSEYNLDGSTSLFQPEMDQKLPRPLQQAWRRFEVVSVTQDAWWLYAYSTALTGADGAAYAAALQKAINKSDLNETMIEVLQGNMIMNVISVIKRAGIRYSLQPETFTALIYLLPTCHILSLKFNQGWVSAEVLVRFNFV</sequence>
<feature type="region of interest" description="Disordered" evidence="1">
    <location>
        <begin position="1"/>
        <end position="20"/>
    </location>
</feature>
<feature type="compositionally biased region" description="Polar residues" evidence="1">
    <location>
        <begin position="1"/>
        <end position="18"/>
    </location>
</feature>
<evidence type="ECO:0000313" key="2">
    <source>
        <dbReference type="EMBL" id="EOA86442.1"/>
    </source>
</evidence>
<protein>
    <submittedName>
        <fullName evidence="2">Uncharacterized protein</fullName>
    </submittedName>
</protein>
<gene>
    <name evidence="2" type="ORF">SETTUDRAFT_39573</name>
</gene>
<organism evidence="2 3">
    <name type="scientific">Exserohilum turcicum (strain 28A)</name>
    <name type="common">Northern leaf blight fungus</name>
    <name type="synonym">Setosphaeria turcica</name>
    <dbReference type="NCBI Taxonomy" id="671987"/>
    <lineage>
        <taxon>Eukaryota</taxon>
        <taxon>Fungi</taxon>
        <taxon>Dikarya</taxon>
        <taxon>Ascomycota</taxon>
        <taxon>Pezizomycotina</taxon>
        <taxon>Dothideomycetes</taxon>
        <taxon>Pleosporomycetidae</taxon>
        <taxon>Pleosporales</taxon>
        <taxon>Pleosporineae</taxon>
        <taxon>Pleosporaceae</taxon>
        <taxon>Exserohilum</taxon>
    </lineage>
</organism>
<proteinExistence type="predicted"/>
<accession>R0KE52</accession>
<keyword evidence="3" id="KW-1185">Reference proteome</keyword>
<dbReference type="GeneID" id="19404490"/>
<name>R0KE52_EXST2</name>
<reference evidence="2 3" key="2">
    <citation type="journal article" date="2013" name="PLoS Genet.">
        <title>Comparative genome structure, secondary metabolite, and effector coding capacity across Cochliobolus pathogens.</title>
        <authorList>
            <person name="Condon B.J."/>
            <person name="Leng Y."/>
            <person name="Wu D."/>
            <person name="Bushley K.E."/>
            <person name="Ohm R.A."/>
            <person name="Otillar R."/>
            <person name="Martin J."/>
            <person name="Schackwitz W."/>
            <person name="Grimwood J."/>
            <person name="MohdZainudin N."/>
            <person name="Xue C."/>
            <person name="Wang R."/>
            <person name="Manning V.A."/>
            <person name="Dhillon B."/>
            <person name="Tu Z.J."/>
            <person name="Steffenson B.J."/>
            <person name="Salamov A."/>
            <person name="Sun H."/>
            <person name="Lowry S."/>
            <person name="LaButti K."/>
            <person name="Han J."/>
            <person name="Copeland A."/>
            <person name="Lindquist E."/>
            <person name="Barry K."/>
            <person name="Schmutz J."/>
            <person name="Baker S.E."/>
            <person name="Ciuffetti L.M."/>
            <person name="Grigoriev I.V."/>
            <person name="Zhong S."/>
            <person name="Turgeon B.G."/>
        </authorList>
    </citation>
    <scope>NUCLEOTIDE SEQUENCE [LARGE SCALE GENOMIC DNA]</scope>
    <source>
        <strain evidence="3">28A</strain>
    </source>
</reference>
<reference evidence="2 3" key="1">
    <citation type="journal article" date="2012" name="PLoS Pathog.">
        <title>Diverse lifestyles and strategies of plant pathogenesis encoded in the genomes of eighteen Dothideomycetes fungi.</title>
        <authorList>
            <person name="Ohm R.A."/>
            <person name="Feau N."/>
            <person name="Henrissat B."/>
            <person name="Schoch C.L."/>
            <person name="Horwitz B.A."/>
            <person name="Barry K.W."/>
            <person name="Condon B.J."/>
            <person name="Copeland A.C."/>
            <person name="Dhillon B."/>
            <person name="Glaser F."/>
            <person name="Hesse C.N."/>
            <person name="Kosti I."/>
            <person name="LaButti K."/>
            <person name="Lindquist E.A."/>
            <person name="Lucas S."/>
            <person name="Salamov A.A."/>
            <person name="Bradshaw R.E."/>
            <person name="Ciuffetti L."/>
            <person name="Hamelin R.C."/>
            <person name="Kema G.H.J."/>
            <person name="Lawrence C."/>
            <person name="Scott J.A."/>
            <person name="Spatafora J.W."/>
            <person name="Turgeon B.G."/>
            <person name="de Wit P.J.G.M."/>
            <person name="Zhong S."/>
            <person name="Goodwin S.B."/>
            <person name="Grigoriev I.V."/>
        </authorList>
    </citation>
    <scope>NUCLEOTIDE SEQUENCE [LARGE SCALE GENOMIC DNA]</scope>
    <source>
        <strain evidence="3">28A</strain>
    </source>
</reference>
<evidence type="ECO:0000256" key="1">
    <source>
        <dbReference type="SAM" id="MobiDB-lite"/>
    </source>
</evidence>
<dbReference type="AlphaFoldDB" id="R0KE52"/>
<evidence type="ECO:0000313" key="3">
    <source>
        <dbReference type="Proteomes" id="UP000016935"/>
    </source>
</evidence>
<dbReference type="Proteomes" id="UP000016935">
    <property type="component" value="Unassembled WGS sequence"/>
</dbReference>
<dbReference type="EMBL" id="KB908593">
    <property type="protein sequence ID" value="EOA86442.1"/>
    <property type="molecule type" value="Genomic_DNA"/>
</dbReference>
<dbReference type="RefSeq" id="XP_008025913.1">
    <property type="nucleotide sequence ID" value="XM_008027722.1"/>
</dbReference>
<dbReference type="HOGENOM" id="CLU_1563836_0_0_1"/>